<evidence type="ECO:0000313" key="2">
    <source>
        <dbReference type="Proteomes" id="UP000317093"/>
    </source>
</evidence>
<dbReference type="AlphaFoldDB" id="A0A518B9K6"/>
<reference evidence="1 2" key="1">
    <citation type="submission" date="2019-02" db="EMBL/GenBank/DDBJ databases">
        <title>Deep-cultivation of Planctomycetes and their phenomic and genomic characterization uncovers novel biology.</title>
        <authorList>
            <person name="Wiegand S."/>
            <person name="Jogler M."/>
            <person name="Boedeker C."/>
            <person name="Pinto D."/>
            <person name="Vollmers J."/>
            <person name="Rivas-Marin E."/>
            <person name="Kohn T."/>
            <person name="Peeters S.H."/>
            <person name="Heuer A."/>
            <person name="Rast P."/>
            <person name="Oberbeckmann S."/>
            <person name="Bunk B."/>
            <person name="Jeske O."/>
            <person name="Meyerdierks A."/>
            <person name="Storesund J.E."/>
            <person name="Kallscheuer N."/>
            <person name="Luecker S."/>
            <person name="Lage O.M."/>
            <person name="Pohl T."/>
            <person name="Merkel B.J."/>
            <person name="Hornburger P."/>
            <person name="Mueller R.-W."/>
            <person name="Bruemmer F."/>
            <person name="Labrenz M."/>
            <person name="Spormann A.M."/>
            <person name="Op den Camp H."/>
            <person name="Overmann J."/>
            <person name="Amann R."/>
            <person name="Jetten M.S.M."/>
            <person name="Mascher T."/>
            <person name="Medema M.H."/>
            <person name="Devos D.P."/>
            <person name="Kaster A.-K."/>
            <person name="Ovreas L."/>
            <person name="Rohde M."/>
            <person name="Galperin M.Y."/>
            <person name="Jogler C."/>
        </authorList>
    </citation>
    <scope>NUCLEOTIDE SEQUENCE [LARGE SCALE GENOMIC DNA]</scope>
    <source>
        <strain evidence="1 2">Pan216</strain>
    </source>
</reference>
<dbReference type="KEGG" id="knv:Pan216_45510"/>
<accession>A0A518B9K6</accession>
<protein>
    <recommendedName>
        <fullName evidence="3">FG-GAP repeat protein</fullName>
    </recommendedName>
</protein>
<dbReference type="EMBL" id="CP036279">
    <property type="protein sequence ID" value="QDU63670.1"/>
    <property type="molecule type" value="Genomic_DNA"/>
</dbReference>
<sequence length="1008" mass="102663">MFLPPRSSGSFGPLSPMRKFLRRAHDRLDARPLAKSREDGPFILEHSFAFEALSDRITPATFNLVGPTLQLSLDVNEIVTISTEGVAEPDNGMVFTLTGTTWSGTNKTNATGDGTDTLNATNNGAAILSVVITGAGNNTVDFGATAEDSPLNSDLDINLTSAAGLTNTEVFEFGVSSTLDVNAPGANFTQSGNGAFAFSQSPIFALGSGGDLLLDAAGNDFNGQVIGITSAGDVTLVDADANNLGTMLGTSVISGDLSVTNTGAAAAAITDAGIVAVGGTSDFVVSNTTGGAIALDNFSNQFGGAVSATNSGTASTAGVSIKHATSMILGDISVTGTGTQIVIEAEDSISQFGAITAANSANVIFATNSGSDVLLNNAANDIGVGDFVLNSDAANVTVSASHDLTFDAGGNSITENLTLISVGAIDQASAISVAGETFLDAGTSIDLSEATNDFNGVQITQSSVDDTVEIEDGNDLVIYGGTSGDTTISAGGALTLGLNGGFTMTADGVGDFQGSTIDIRGANVDLGDGNSNFDATSNNPITISSVMVNETVTPGRLFFGDTSTIDAPDGFVVDADSVLGGTGTLDVGFAGLIITEDGVLTGGTSPGRLDVTGLIDFEPGAVLLQEIEGTDAGEFDQVVATGTIDIEDAILNILLGSTFDPVGSVGQTITILSSGALITGEFANVIGGQVIIQGVAFGVTYNDLSVQLTVLAGNINNVDGIGVYRPSSAEFVFNTSDPLDAFSSGNFFGITFGDPDESGFVGEFIAPTVTNVGVRRGNQFIINTSPITNFNANTYVTATIGVDSDQVLIGDWDGDGRDDIGLFRGETATYVTINLPTLTAGQTGDITTQLGIVRNITFGNPVSDVPNQDVSPTAAHFISNVSSDQIGFQSNSTLQIANVDISTLPAGNSSITAFFQPSPLFFGTIGDQTLNGQWEDGDINQRGIHRSSSATFSLAAGSNPNLVFGVEGDVGIRGNWIGASSPPPPPAANLISDEGLIDALFDEDDEKL</sequence>
<dbReference type="RefSeq" id="WP_145261314.1">
    <property type="nucleotide sequence ID" value="NZ_CP036279.1"/>
</dbReference>
<dbReference type="Proteomes" id="UP000317093">
    <property type="component" value="Chromosome"/>
</dbReference>
<dbReference type="InterPro" id="IPR043709">
    <property type="entry name" value="DUF5649"/>
</dbReference>
<evidence type="ECO:0000313" key="1">
    <source>
        <dbReference type="EMBL" id="QDU63670.1"/>
    </source>
</evidence>
<proteinExistence type="predicted"/>
<dbReference type="Pfam" id="PF18886">
    <property type="entry name" value="DUF5649"/>
    <property type="match status" value="3"/>
</dbReference>
<evidence type="ECO:0008006" key="3">
    <source>
        <dbReference type="Google" id="ProtNLM"/>
    </source>
</evidence>
<name>A0A518B9K6_9BACT</name>
<keyword evidence="2" id="KW-1185">Reference proteome</keyword>
<dbReference type="OrthoDB" id="239437at2"/>
<gene>
    <name evidence="1" type="ORF">Pan216_45510</name>
</gene>
<organism evidence="1 2">
    <name type="scientific">Kolteria novifilia</name>
    <dbReference type="NCBI Taxonomy" id="2527975"/>
    <lineage>
        <taxon>Bacteria</taxon>
        <taxon>Pseudomonadati</taxon>
        <taxon>Planctomycetota</taxon>
        <taxon>Planctomycetia</taxon>
        <taxon>Kolteriales</taxon>
        <taxon>Kolteriaceae</taxon>
        <taxon>Kolteria</taxon>
    </lineage>
</organism>